<dbReference type="AlphaFoldDB" id="I3SVV7"/>
<feature type="compositionally biased region" description="Polar residues" evidence="1">
    <location>
        <begin position="31"/>
        <end position="40"/>
    </location>
</feature>
<dbReference type="EMBL" id="BT144605">
    <property type="protein sequence ID" value="AFK44399.1"/>
    <property type="molecule type" value="mRNA"/>
</dbReference>
<feature type="region of interest" description="Disordered" evidence="1">
    <location>
        <begin position="1"/>
        <end position="58"/>
    </location>
</feature>
<feature type="compositionally biased region" description="Polar residues" evidence="1">
    <location>
        <begin position="1"/>
        <end position="20"/>
    </location>
</feature>
<sequence>MELNSPIQASPQPCNLSLRTRTAPAEEASKTENNTSSQRLNSKHYRSLFESISNSKTT</sequence>
<accession>I3SVV7</accession>
<evidence type="ECO:0000256" key="1">
    <source>
        <dbReference type="SAM" id="MobiDB-lite"/>
    </source>
</evidence>
<proteinExistence type="evidence at transcript level"/>
<evidence type="ECO:0000313" key="2">
    <source>
        <dbReference type="EMBL" id="AFK44399.1"/>
    </source>
</evidence>
<name>I3SVV7_LOTJA</name>
<reference evidence="2" key="1">
    <citation type="submission" date="2012-05" db="EMBL/GenBank/DDBJ databases">
        <authorList>
            <person name="Krishnakumar V."/>
            <person name="Cheung F."/>
            <person name="Xiao Y."/>
            <person name="Chan A."/>
            <person name="Moskal W.A."/>
            <person name="Town C.D."/>
        </authorList>
    </citation>
    <scope>NUCLEOTIDE SEQUENCE</scope>
</reference>
<organism evidence="2">
    <name type="scientific">Lotus japonicus</name>
    <name type="common">Lotus corniculatus var. japonicus</name>
    <dbReference type="NCBI Taxonomy" id="34305"/>
    <lineage>
        <taxon>Eukaryota</taxon>
        <taxon>Viridiplantae</taxon>
        <taxon>Streptophyta</taxon>
        <taxon>Embryophyta</taxon>
        <taxon>Tracheophyta</taxon>
        <taxon>Spermatophyta</taxon>
        <taxon>Magnoliopsida</taxon>
        <taxon>eudicotyledons</taxon>
        <taxon>Gunneridae</taxon>
        <taxon>Pentapetalae</taxon>
        <taxon>rosids</taxon>
        <taxon>fabids</taxon>
        <taxon>Fabales</taxon>
        <taxon>Fabaceae</taxon>
        <taxon>Papilionoideae</taxon>
        <taxon>50 kb inversion clade</taxon>
        <taxon>NPAAA clade</taxon>
        <taxon>Hologalegina</taxon>
        <taxon>robinioid clade</taxon>
        <taxon>Loteae</taxon>
        <taxon>Lotus</taxon>
    </lineage>
</organism>
<protein>
    <submittedName>
        <fullName evidence="2">Uncharacterized protein</fullName>
    </submittedName>
</protein>